<proteinExistence type="inferred from homology"/>
<reference evidence="9" key="1">
    <citation type="submission" date="2018-06" db="EMBL/GenBank/DDBJ databases">
        <authorList>
            <person name="Zhirakovskaya E."/>
        </authorList>
    </citation>
    <scope>NUCLEOTIDE SEQUENCE</scope>
</reference>
<dbReference type="HAMAP" id="MF_00316">
    <property type="entry name" value="MobA"/>
    <property type="match status" value="1"/>
</dbReference>
<evidence type="ECO:0000256" key="5">
    <source>
        <dbReference type="ARBA" id="ARBA00022842"/>
    </source>
</evidence>
<sequence length="234" mass="26035">MQNLTANPDNMDKENGVIKGVSCVILVGGESRRIGSDKARVEFRGKKLFTHVFDKVAPLFTDLMISARDEKYPIGALGDIKGGRLVTDHKAAADSPTLAVGDRRRGPIFGLCSALDEARNPWLFMTACDQPLIEPRLIRYLATLRGDFDCVVPVTGGKIQSLFALFNKTCLTALRERIEKAETKKGLSLFGFLEKTEELKIRHVTEEELRGIDPELKSFIDIDTLDELAELQNK</sequence>
<dbReference type="Gene3D" id="3.90.550.10">
    <property type="entry name" value="Spore Coat Polysaccharide Biosynthesis Protein SpsA, Chain A"/>
    <property type="match status" value="1"/>
</dbReference>
<keyword evidence="1" id="KW-0963">Cytoplasm</keyword>
<evidence type="ECO:0000256" key="1">
    <source>
        <dbReference type="ARBA" id="ARBA00022490"/>
    </source>
</evidence>
<dbReference type="GO" id="GO:0006777">
    <property type="term" value="P:Mo-molybdopterin cofactor biosynthetic process"/>
    <property type="evidence" value="ECO:0007669"/>
    <property type="project" value="UniProtKB-KW"/>
</dbReference>
<dbReference type="SUPFAM" id="SSF53448">
    <property type="entry name" value="Nucleotide-diphospho-sugar transferases"/>
    <property type="match status" value="1"/>
</dbReference>
<dbReference type="CDD" id="cd02503">
    <property type="entry name" value="MobA"/>
    <property type="match status" value="1"/>
</dbReference>
<accession>A0A3B0QSC3</accession>
<keyword evidence="5" id="KW-0460">Magnesium</keyword>
<evidence type="ECO:0000256" key="2">
    <source>
        <dbReference type="ARBA" id="ARBA00022679"/>
    </source>
</evidence>
<dbReference type="InterPro" id="IPR013482">
    <property type="entry name" value="Molybde_CF_guanTrfase"/>
</dbReference>
<feature type="domain" description="MobA-like NTP transferase" evidence="8">
    <location>
        <begin position="23"/>
        <end position="180"/>
    </location>
</feature>
<dbReference type="EMBL" id="UOEA01000036">
    <property type="protein sequence ID" value="VAV83132.1"/>
    <property type="molecule type" value="Genomic_DNA"/>
</dbReference>
<evidence type="ECO:0000256" key="4">
    <source>
        <dbReference type="ARBA" id="ARBA00022741"/>
    </source>
</evidence>
<keyword evidence="7" id="KW-0501">Molybdenum cofactor biosynthesis</keyword>
<dbReference type="AlphaFoldDB" id="A0A3B0QSC3"/>
<keyword evidence="4" id="KW-0547">Nucleotide-binding</keyword>
<dbReference type="InterPro" id="IPR025877">
    <property type="entry name" value="MobA-like_NTP_Trfase"/>
</dbReference>
<dbReference type="GO" id="GO:0046872">
    <property type="term" value="F:metal ion binding"/>
    <property type="evidence" value="ECO:0007669"/>
    <property type="project" value="UniProtKB-KW"/>
</dbReference>
<evidence type="ECO:0000256" key="3">
    <source>
        <dbReference type="ARBA" id="ARBA00022723"/>
    </source>
</evidence>
<dbReference type="PANTHER" id="PTHR19136:SF81">
    <property type="entry name" value="MOLYBDENUM COFACTOR GUANYLYLTRANSFERASE"/>
    <property type="match status" value="1"/>
</dbReference>
<dbReference type="GO" id="GO:0005525">
    <property type="term" value="F:GTP binding"/>
    <property type="evidence" value="ECO:0007669"/>
    <property type="project" value="UniProtKB-KW"/>
</dbReference>
<name>A0A3B0QSC3_9ZZZZ</name>
<protein>
    <recommendedName>
        <fullName evidence="8">MobA-like NTP transferase domain-containing protein</fullName>
    </recommendedName>
</protein>
<organism evidence="9">
    <name type="scientific">hydrothermal vent metagenome</name>
    <dbReference type="NCBI Taxonomy" id="652676"/>
    <lineage>
        <taxon>unclassified sequences</taxon>
        <taxon>metagenomes</taxon>
        <taxon>ecological metagenomes</taxon>
    </lineage>
</organism>
<keyword evidence="3" id="KW-0479">Metal-binding</keyword>
<evidence type="ECO:0000256" key="6">
    <source>
        <dbReference type="ARBA" id="ARBA00023134"/>
    </source>
</evidence>
<evidence type="ECO:0000256" key="7">
    <source>
        <dbReference type="ARBA" id="ARBA00023150"/>
    </source>
</evidence>
<keyword evidence="6" id="KW-0342">GTP-binding</keyword>
<dbReference type="PANTHER" id="PTHR19136">
    <property type="entry name" value="MOLYBDENUM COFACTOR GUANYLYLTRANSFERASE"/>
    <property type="match status" value="1"/>
</dbReference>
<evidence type="ECO:0000259" key="8">
    <source>
        <dbReference type="Pfam" id="PF12804"/>
    </source>
</evidence>
<gene>
    <name evidence="9" type="ORF">MNBD_DELTA01-273</name>
</gene>
<dbReference type="Pfam" id="PF12804">
    <property type="entry name" value="NTP_transf_3"/>
    <property type="match status" value="1"/>
</dbReference>
<keyword evidence="2" id="KW-0808">Transferase</keyword>
<dbReference type="InterPro" id="IPR029044">
    <property type="entry name" value="Nucleotide-diphossugar_trans"/>
</dbReference>
<evidence type="ECO:0000313" key="9">
    <source>
        <dbReference type="EMBL" id="VAV83132.1"/>
    </source>
</evidence>
<dbReference type="GO" id="GO:0016779">
    <property type="term" value="F:nucleotidyltransferase activity"/>
    <property type="evidence" value="ECO:0007669"/>
    <property type="project" value="UniProtKB-ARBA"/>
</dbReference>